<dbReference type="InterPro" id="IPR050898">
    <property type="entry name" value="Plant_acyltransferase"/>
</dbReference>
<comment type="similarity">
    <text evidence="1">Belongs to the plant acyltransferase family.</text>
</comment>
<dbReference type="InterPro" id="IPR023213">
    <property type="entry name" value="CAT-like_dom_sf"/>
</dbReference>
<sequence>MAQILTTPLSFNVRRHPPELIVPAKPTPRELKLLSDIDDQEGLREALAKALVFYYPLAGRLKEGLARKLMVDCSGQGVLFIEAEADVSLERFGVELQPPFPCRDELLYDVPGSSGLLDSPLILFQVRINVHRQF</sequence>
<evidence type="ECO:0000256" key="2">
    <source>
        <dbReference type="ARBA" id="ARBA00022679"/>
    </source>
</evidence>
<accession>A0A5N6L917</accession>
<dbReference type="Proteomes" id="UP000326396">
    <property type="component" value="Unassembled WGS sequence"/>
</dbReference>
<comment type="caution">
    <text evidence="3">The sequence shown here is derived from an EMBL/GenBank/DDBJ whole genome shotgun (WGS) entry which is preliminary data.</text>
</comment>
<evidence type="ECO:0000256" key="1">
    <source>
        <dbReference type="ARBA" id="ARBA00009861"/>
    </source>
</evidence>
<evidence type="ECO:0000313" key="4">
    <source>
        <dbReference type="Proteomes" id="UP000326396"/>
    </source>
</evidence>
<protein>
    <submittedName>
        <fullName evidence="3">Uncharacterized protein</fullName>
    </submittedName>
</protein>
<dbReference type="PANTHER" id="PTHR31147:SF66">
    <property type="entry name" value="OS05G0315700 PROTEIN"/>
    <property type="match status" value="1"/>
</dbReference>
<dbReference type="GO" id="GO:0016740">
    <property type="term" value="F:transferase activity"/>
    <property type="evidence" value="ECO:0007669"/>
    <property type="project" value="UniProtKB-KW"/>
</dbReference>
<keyword evidence="4" id="KW-1185">Reference proteome</keyword>
<dbReference type="Pfam" id="PF02458">
    <property type="entry name" value="Transferase"/>
    <property type="match status" value="1"/>
</dbReference>
<proteinExistence type="inferred from homology"/>
<dbReference type="Gene3D" id="3.30.559.10">
    <property type="entry name" value="Chloramphenicol acetyltransferase-like domain"/>
    <property type="match status" value="1"/>
</dbReference>
<name>A0A5N6L917_9ASTR</name>
<gene>
    <name evidence="3" type="ORF">E3N88_45540</name>
</gene>
<organism evidence="3 4">
    <name type="scientific">Mikania micrantha</name>
    <name type="common">bitter vine</name>
    <dbReference type="NCBI Taxonomy" id="192012"/>
    <lineage>
        <taxon>Eukaryota</taxon>
        <taxon>Viridiplantae</taxon>
        <taxon>Streptophyta</taxon>
        <taxon>Embryophyta</taxon>
        <taxon>Tracheophyta</taxon>
        <taxon>Spermatophyta</taxon>
        <taxon>Magnoliopsida</taxon>
        <taxon>eudicotyledons</taxon>
        <taxon>Gunneridae</taxon>
        <taxon>Pentapetalae</taxon>
        <taxon>asterids</taxon>
        <taxon>campanulids</taxon>
        <taxon>Asterales</taxon>
        <taxon>Asteraceae</taxon>
        <taxon>Asteroideae</taxon>
        <taxon>Heliantheae alliance</taxon>
        <taxon>Eupatorieae</taxon>
        <taxon>Mikania</taxon>
    </lineage>
</organism>
<evidence type="ECO:0000313" key="3">
    <source>
        <dbReference type="EMBL" id="KAC9618558.1"/>
    </source>
</evidence>
<dbReference type="PANTHER" id="PTHR31147">
    <property type="entry name" value="ACYL TRANSFERASE 4"/>
    <property type="match status" value="1"/>
</dbReference>
<dbReference type="EMBL" id="SZYD01002371">
    <property type="protein sequence ID" value="KAC9618558.1"/>
    <property type="molecule type" value="Genomic_DNA"/>
</dbReference>
<reference evidence="3 4" key="1">
    <citation type="submission" date="2019-05" db="EMBL/GenBank/DDBJ databases">
        <title>Mikania micrantha, genome provides insights into the molecular mechanism of rapid growth.</title>
        <authorList>
            <person name="Liu B."/>
        </authorList>
    </citation>
    <scope>NUCLEOTIDE SEQUENCE [LARGE SCALE GENOMIC DNA]</scope>
    <source>
        <strain evidence="3">NLD-2019</strain>
        <tissue evidence="3">Leaf</tissue>
    </source>
</reference>
<dbReference type="OrthoDB" id="444127at2759"/>
<dbReference type="AlphaFoldDB" id="A0A5N6L917"/>
<keyword evidence="2" id="KW-0808">Transferase</keyword>